<keyword evidence="3" id="KW-1185">Reference proteome</keyword>
<organism evidence="2 3">
    <name type="scientific">Noviherbaspirillum denitrificans</name>
    <dbReference type="NCBI Taxonomy" id="1968433"/>
    <lineage>
        <taxon>Bacteria</taxon>
        <taxon>Pseudomonadati</taxon>
        <taxon>Pseudomonadota</taxon>
        <taxon>Betaproteobacteria</taxon>
        <taxon>Burkholderiales</taxon>
        <taxon>Oxalobacteraceae</taxon>
        <taxon>Noviherbaspirillum</taxon>
    </lineage>
</organism>
<accession>A0A254TDN2</accession>
<reference evidence="2 3" key="1">
    <citation type="submission" date="2016-02" db="EMBL/GenBank/DDBJ databases">
        <authorList>
            <person name="Wen L."/>
            <person name="He K."/>
            <person name="Yang H."/>
        </authorList>
    </citation>
    <scope>NUCLEOTIDE SEQUENCE [LARGE SCALE GENOMIC DNA]</scope>
    <source>
        <strain evidence="2 3">TSA40</strain>
    </source>
</reference>
<dbReference type="AlphaFoldDB" id="A0A254TDN2"/>
<feature type="transmembrane region" description="Helical" evidence="1">
    <location>
        <begin position="41"/>
        <end position="60"/>
    </location>
</feature>
<comment type="caution">
    <text evidence="2">The sequence shown here is derived from an EMBL/GenBank/DDBJ whole genome shotgun (WGS) entry which is preliminary data.</text>
</comment>
<keyword evidence="1" id="KW-0812">Transmembrane</keyword>
<name>A0A254TDN2_9BURK</name>
<protein>
    <submittedName>
        <fullName evidence="2">Uncharacterized protein</fullName>
    </submittedName>
</protein>
<keyword evidence="1" id="KW-0472">Membrane</keyword>
<evidence type="ECO:0000313" key="2">
    <source>
        <dbReference type="EMBL" id="OWW20766.1"/>
    </source>
</evidence>
<evidence type="ECO:0000256" key="1">
    <source>
        <dbReference type="SAM" id="Phobius"/>
    </source>
</evidence>
<evidence type="ECO:0000313" key="3">
    <source>
        <dbReference type="Proteomes" id="UP000197535"/>
    </source>
</evidence>
<proteinExistence type="predicted"/>
<gene>
    <name evidence="2" type="ORF">AYR66_16085</name>
</gene>
<dbReference type="EMBL" id="LSTO01000001">
    <property type="protein sequence ID" value="OWW20766.1"/>
    <property type="molecule type" value="Genomic_DNA"/>
</dbReference>
<dbReference type="Proteomes" id="UP000197535">
    <property type="component" value="Unassembled WGS sequence"/>
</dbReference>
<sequence length="65" mass="7040">MSASAVTFEKPGIPFLRGEDGVMPGADMYEWSCVLPECIEITTVLQVVFIAFGTVQMLLLSGSKK</sequence>
<keyword evidence="1" id="KW-1133">Transmembrane helix</keyword>